<name>A0A2T3L271_9GAMM</name>
<dbReference type="EMBL" id="PYOC01000016">
    <property type="protein sequence ID" value="PSV42761.1"/>
    <property type="molecule type" value="Genomic_DNA"/>
</dbReference>
<comment type="caution">
    <text evidence="1">The sequence shown here is derived from an EMBL/GenBank/DDBJ whole genome shotgun (WGS) entry which is preliminary data.</text>
</comment>
<dbReference type="Proteomes" id="UP000241803">
    <property type="component" value="Unassembled WGS sequence"/>
</dbReference>
<reference evidence="1 2" key="1">
    <citation type="submission" date="2018-03" db="EMBL/GenBank/DDBJ databases">
        <title>Whole genome sequencing of Histamine producing bacteria.</title>
        <authorList>
            <person name="Butler K."/>
        </authorList>
    </citation>
    <scope>NUCLEOTIDE SEQUENCE [LARGE SCALE GENOMIC DNA]</scope>
    <source>
        <strain evidence="1 2">ATCC 19614</strain>
    </source>
</reference>
<proteinExistence type="predicted"/>
<sequence>MLVVELFKISKAKTVPTFKSPKIALLWRFGCYANPFLHHSGDIAHRYGAFVLGDNHDVVTTISLCVYIVNLTIA</sequence>
<evidence type="ECO:0000313" key="2">
    <source>
        <dbReference type="Proteomes" id="UP000241803"/>
    </source>
</evidence>
<evidence type="ECO:0000313" key="1">
    <source>
        <dbReference type="EMBL" id="PSV42761.1"/>
    </source>
</evidence>
<keyword evidence="2" id="KW-1185">Reference proteome</keyword>
<organism evidence="1 2">
    <name type="scientific">Photobacterium indicum</name>
    <dbReference type="NCBI Taxonomy" id="81447"/>
    <lineage>
        <taxon>Bacteria</taxon>
        <taxon>Pseudomonadati</taxon>
        <taxon>Pseudomonadota</taxon>
        <taxon>Gammaproteobacteria</taxon>
        <taxon>Vibrionales</taxon>
        <taxon>Vibrionaceae</taxon>
        <taxon>Photobacterium</taxon>
    </lineage>
</organism>
<accession>A0A2T3L271</accession>
<dbReference type="AlphaFoldDB" id="A0A2T3L271"/>
<gene>
    <name evidence="1" type="ORF">C9J47_24660</name>
</gene>
<protein>
    <submittedName>
        <fullName evidence="1">Uncharacterized protein</fullName>
    </submittedName>
</protein>